<organism evidence="1 2">
    <name type="scientific">Rhodococcus erythropolis</name>
    <name type="common">Arthrobacter picolinophilus</name>
    <dbReference type="NCBI Taxonomy" id="1833"/>
    <lineage>
        <taxon>Bacteria</taxon>
        <taxon>Bacillati</taxon>
        <taxon>Actinomycetota</taxon>
        <taxon>Actinomycetes</taxon>
        <taxon>Mycobacteriales</taxon>
        <taxon>Nocardiaceae</taxon>
        <taxon>Rhodococcus</taxon>
        <taxon>Rhodococcus erythropolis group</taxon>
    </lineage>
</organism>
<dbReference type="InterPro" id="IPR009351">
    <property type="entry name" value="AlkZ-like"/>
</dbReference>
<evidence type="ECO:0008006" key="3">
    <source>
        <dbReference type="Google" id="ProtNLM"/>
    </source>
</evidence>
<gene>
    <name evidence="1" type="ORF">G9444_4350</name>
</gene>
<dbReference type="PANTHER" id="PTHR38479:SF2">
    <property type="entry name" value="WINGED HELIX DNA-BINDING DOMAIN-CONTAINING PROTEIN"/>
    <property type="match status" value="1"/>
</dbReference>
<accession>A0A6G9CXI0</accession>
<dbReference type="Proteomes" id="UP000502345">
    <property type="component" value="Chromosome"/>
</dbReference>
<dbReference type="Pfam" id="PF06224">
    <property type="entry name" value="AlkZ-like"/>
    <property type="match status" value="1"/>
</dbReference>
<dbReference type="RefSeq" id="WP_166502492.1">
    <property type="nucleotide sequence ID" value="NZ_CP050124.1"/>
</dbReference>
<dbReference type="EMBL" id="CP050124">
    <property type="protein sequence ID" value="QIP41594.1"/>
    <property type="molecule type" value="Genomic_DNA"/>
</dbReference>
<evidence type="ECO:0000313" key="1">
    <source>
        <dbReference type="EMBL" id="QIP41594.1"/>
    </source>
</evidence>
<dbReference type="AlphaFoldDB" id="A0A6G9CXI0"/>
<proteinExistence type="predicted"/>
<protein>
    <recommendedName>
        <fullName evidence="3">Winged helix DNA-binding domain-containing protein</fullName>
    </recommendedName>
</protein>
<sequence>MAALITDRELNLATLARQFLLRRAEVSALDAIEHLAGLQAQAPNPPYLALWARLKNFAAEDLSTLVEKRQVVRLVAMRGTVFALSAADAGPFRATVQTIMERDLHTNSTQRAALTGLDLDALARAGRDLVADGPLTQMQMRPILAERFPGHAAEGLAHGVRGLLPMVQVPPRGLWGRSGVPALTTLENWLGTEVSSSPDPDAMVLRYLAAFGPASVKDAQAWSGLTRLAEVFERLRPGLITFVNAKGAEVFDLPDAPRPTSGTPPVRILAPFDNILLSHADRSRIMDEQYRTRVFTVNGIVKPAILVRGKVVGFATVTPDKETVELGATLFAQQPKTALASIEKEARALLKFMHPKIPNREVRFAVAT</sequence>
<reference evidence="1 2" key="1">
    <citation type="submission" date="2020-03" db="EMBL/GenBank/DDBJ databases">
        <title>Screen low temperature-resistant strains for efficient degradation of petroleum hydrocarbons under the low temperature.</title>
        <authorList>
            <person name="Wang Y."/>
            <person name="Chen J."/>
        </authorList>
    </citation>
    <scope>NUCLEOTIDE SEQUENCE [LARGE SCALE GENOMIC DNA]</scope>
    <source>
        <strain evidence="1 2">KB1</strain>
    </source>
</reference>
<name>A0A6G9CXI0_RHOER</name>
<evidence type="ECO:0000313" key="2">
    <source>
        <dbReference type="Proteomes" id="UP000502345"/>
    </source>
</evidence>
<dbReference type="PANTHER" id="PTHR38479">
    <property type="entry name" value="LMO0824 PROTEIN"/>
    <property type="match status" value="1"/>
</dbReference>